<evidence type="ECO:0000313" key="1">
    <source>
        <dbReference type="EMBL" id="HEN16642.1"/>
    </source>
</evidence>
<sequence length="271" mass="31193">MSTRRSIRSAAATQSCLYEGTVHHRRRTPVPHQFRHRLFLVYIDLDELPTLFGGWGLWSTRWPAVAEFRRSDHLGDPARPLADSVRDLVEQRLGWRPDGPIRLLTNFRYLGFQMNPVSFYYCFDAGGERVSAVVAEVHNTPWQEEHCYVLDTRDSAGDGPLTAAQPKEFHVSPFLGMEMNYVFRMTPPGERLQVQIENHTAGGKPFDALLALRRIPVTNWQLVRVLLRYPLMTVQIFAGIYWQALCLWWKRVPYVPHPAALASPPLETTLR</sequence>
<comment type="caution">
    <text evidence="1">The sequence shown here is derived from an EMBL/GenBank/DDBJ whole genome shotgun (WGS) entry which is preliminary data.</text>
</comment>
<dbReference type="EMBL" id="DSOK01000395">
    <property type="protein sequence ID" value="HEN16642.1"/>
    <property type="molecule type" value="Genomic_DNA"/>
</dbReference>
<dbReference type="Pfam" id="PF07103">
    <property type="entry name" value="DUF1365"/>
    <property type="match status" value="1"/>
</dbReference>
<proteinExistence type="predicted"/>
<dbReference type="PANTHER" id="PTHR33973">
    <property type="entry name" value="OS07G0153300 PROTEIN"/>
    <property type="match status" value="1"/>
</dbReference>
<organism evidence="1">
    <name type="scientific">Schlesneria paludicola</name>
    <dbReference type="NCBI Taxonomy" id="360056"/>
    <lineage>
        <taxon>Bacteria</taxon>
        <taxon>Pseudomonadati</taxon>
        <taxon>Planctomycetota</taxon>
        <taxon>Planctomycetia</taxon>
        <taxon>Planctomycetales</taxon>
        <taxon>Planctomycetaceae</taxon>
        <taxon>Schlesneria</taxon>
    </lineage>
</organism>
<protein>
    <submittedName>
        <fullName evidence="1">DUF1365 domain-containing protein</fullName>
    </submittedName>
</protein>
<gene>
    <name evidence="1" type="ORF">ENQ76_14370</name>
</gene>
<accession>A0A7C2K187</accession>
<dbReference type="PANTHER" id="PTHR33973:SF4">
    <property type="entry name" value="OS07G0153300 PROTEIN"/>
    <property type="match status" value="1"/>
</dbReference>
<name>A0A7C2K187_9PLAN</name>
<dbReference type="AlphaFoldDB" id="A0A7C2K187"/>
<reference evidence="1" key="1">
    <citation type="journal article" date="2020" name="mSystems">
        <title>Genome- and Community-Level Interaction Insights into Carbon Utilization and Element Cycling Functions of Hydrothermarchaeota in Hydrothermal Sediment.</title>
        <authorList>
            <person name="Zhou Z."/>
            <person name="Liu Y."/>
            <person name="Xu W."/>
            <person name="Pan J."/>
            <person name="Luo Z.H."/>
            <person name="Li M."/>
        </authorList>
    </citation>
    <scope>NUCLEOTIDE SEQUENCE [LARGE SCALE GENOMIC DNA]</scope>
    <source>
        <strain evidence="1">SpSt-339</strain>
    </source>
</reference>
<dbReference type="InterPro" id="IPR010775">
    <property type="entry name" value="DUF1365"/>
</dbReference>